<proteinExistence type="predicted"/>
<sequence length="341" mass="37023">MAALFAHFGKSNLAQIKEANASLSSQFTTLNAVFIGATAGIGLGTLRAFAKHVPRPRAIILGRSKAAFAPVLEELKRSNPNGEFEFIETDVSLLKNVDAASKTITERMPEINILCMSQGFINFGPRQENSDGLDVCTSLRYYTRLRFAVNLLPHMRSPIARVVSVLAAGYEGPLVEDDLELKKNYSIGNAAGHGSTMTALAFEKLAQENPDVGFVHVYPGLVRTNLMVNSTSGLLGIFMRWVVTPTLGLFCMTPEDCGERIFAYATTAEFSGAGAEGEKAGVRKVGGGIAKGQESVVKGAWFLDWDGKVIGNEEVLAGYRKKGMGEVVWKHTEEEWQRVLS</sequence>
<comment type="caution">
    <text evidence="1">The sequence shown here is derived from an EMBL/GenBank/DDBJ whole genome shotgun (WGS) entry which is preliminary data.</text>
</comment>
<reference evidence="1" key="1">
    <citation type="submission" date="2024-02" db="EMBL/GenBank/DDBJ databases">
        <title>Metagenome Assembled Genome of Zalaria obscura JY119.</title>
        <authorList>
            <person name="Vighnesh L."/>
            <person name="Jagadeeshwari U."/>
            <person name="Venkata Ramana C."/>
            <person name="Sasikala C."/>
        </authorList>
    </citation>
    <scope>NUCLEOTIDE SEQUENCE</scope>
    <source>
        <strain evidence="1">JY119</strain>
    </source>
</reference>
<organism evidence="1 2">
    <name type="scientific">Zalaria obscura</name>
    <dbReference type="NCBI Taxonomy" id="2024903"/>
    <lineage>
        <taxon>Eukaryota</taxon>
        <taxon>Fungi</taxon>
        <taxon>Dikarya</taxon>
        <taxon>Ascomycota</taxon>
        <taxon>Pezizomycotina</taxon>
        <taxon>Dothideomycetes</taxon>
        <taxon>Dothideomycetidae</taxon>
        <taxon>Dothideales</taxon>
        <taxon>Zalariaceae</taxon>
        <taxon>Zalaria</taxon>
    </lineage>
</organism>
<evidence type="ECO:0000313" key="2">
    <source>
        <dbReference type="Proteomes" id="UP001320706"/>
    </source>
</evidence>
<protein>
    <submittedName>
        <fullName evidence="1">Uncharacterized protein</fullName>
    </submittedName>
</protein>
<evidence type="ECO:0000313" key="1">
    <source>
        <dbReference type="EMBL" id="KAK8198594.1"/>
    </source>
</evidence>
<name>A0ACC3S6R7_9PEZI</name>
<gene>
    <name evidence="1" type="ORF">M8818_006461</name>
</gene>
<dbReference type="Proteomes" id="UP001320706">
    <property type="component" value="Unassembled WGS sequence"/>
</dbReference>
<dbReference type="EMBL" id="JAMKPW020000040">
    <property type="protein sequence ID" value="KAK8198594.1"/>
    <property type="molecule type" value="Genomic_DNA"/>
</dbReference>
<keyword evidence="2" id="KW-1185">Reference proteome</keyword>
<accession>A0ACC3S6R7</accession>